<dbReference type="SMART" id="SM00343">
    <property type="entry name" value="ZnF_C2HC"/>
    <property type="match status" value="2"/>
</dbReference>
<dbReference type="InterPro" id="IPR036875">
    <property type="entry name" value="Znf_CCHC_sf"/>
</dbReference>
<evidence type="ECO:0000259" key="2">
    <source>
        <dbReference type="PROSITE" id="PS50158"/>
    </source>
</evidence>
<keyword evidence="1" id="KW-0862">Zinc</keyword>
<dbReference type="InterPro" id="IPR025724">
    <property type="entry name" value="GAG-pre-integrase_dom"/>
</dbReference>
<protein>
    <recommendedName>
        <fullName evidence="2">CCHC-type domain-containing protein</fullName>
    </recommendedName>
</protein>
<organism evidence="3 4">
    <name type="scientific">Escallonia rubra</name>
    <dbReference type="NCBI Taxonomy" id="112253"/>
    <lineage>
        <taxon>Eukaryota</taxon>
        <taxon>Viridiplantae</taxon>
        <taxon>Streptophyta</taxon>
        <taxon>Embryophyta</taxon>
        <taxon>Tracheophyta</taxon>
        <taxon>Spermatophyta</taxon>
        <taxon>Magnoliopsida</taxon>
        <taxon>eudicotyledons</taxon>
        <taxon>Gunneridae</taxon>
        <taxon>Pentapetalae</taxon>
        <taxon>asterids</taxon>
        <taxon>campanulids</taxon>
        <taxon>Escalloniales</taxon>
        <taxon>Escalloniaceae</taxon>
        <taxon>Escallonia</taxon>
    </lineage>
</organism>
<dbReference type="SUPFAM" id="SSF57756">
    <property type="entry name" value="Retrovirus zinc finger-like domains"/>
    <property type="match status" value="1"/>
</dbReference>
<dbReference type="Pfam" id="PF25597">
    <property type="entry name" value="SH3_retrovirus"/>
    <property type="match status" value="1"/>
</dbReference>
<dbReference type="CDD" id="cd09272">
    <property type="entry name" value="RNase_HI_RT_Ty1"/>
    <property type="match status" value="1"/>
</dbReference>
<dbReference type="Gene3D" id="4.10.60.10">
    <property type="entry name" value="Zinc finger, CCHC-type"/>
    <property type="match status" value="2"/>
</dbReference>
<evidence type="ECO:0000313" key="4">
    <source>
        <dbReference type="Proteomes" id="UP001187471"/>
    </source>
</evidence>
<sequence length="680" mass="76733">MDAVLGELLREETRIATQATLERKTKLDSVFIAKQNMGKWSASQPKNLSKVQCFECKEFGHVVSHCKKKNSCVYCKQAGHIVTECPEVPQKDVPKLATNLISVGQLVDVDNIVSFSRDGCMIQDRRTGKMKGKGRRIGRLFALEFEKPGSYSSFFAPSDSDFSFSSKTWHIWHRRLGHPSPQKLEALFSSRLLTTKPVSLSNVNKSCVDYYSRFHVFGCVCFVHLPALERTKFSKQAAMCVFVGYSADQKGFLCYDPLIRRVRISRHVIFMENVPYYHAIAKSTNSQLSFLPDFSDSIDASSAPCRNLTSTTDDTTKPLLVYERRSKRDQPPAPLIHQPEPVPSFSQVSSFVNPSDLPNLIPSEDVIPLRRSNRTTRPPDRLSLFAHHHSLFSSLDSIDVPTSYQQAAIVPCWKEAMDAEINALLMNDTWDLVPSPPNASIIGSRWVFSVKLKSDGSIERGLLQDLQINLVTPTPLYADNTSAIRIASNPIFHERTKHIEVDCHFIRDKYLDGVISLPYVASQDQIADIFTKPITPARHDYLVDKLLLSSPPQFEGECSSSMFNWGISIKMKSDKILKLLEDRLFFKEERARARKLTSGIKGFGTFCHKSPKADGSLEEATFGTYKRYNSTCNDSRIQEEEDIASTKGLFEGKIGKTQQIYEQDHPFCDDEHQTKASLLS</sequence>
<evidence type="ECO:0000313" key="3">
    <source>
        <dbReference type="EMBL" id="KAK2985225.1"/>
    </source>
</evidence>
<proteinExistence type="predicted"/>
<dbReference type="GO" id="GO:0003676">
    <property type="term" value="F:nucleic acid binding"/>
    <property type="evidence" value="ECO:0007669"/>
    <property type="project" value="InterPro"/>
</dbReference>
<dbReference type="Proteomes" id="UP001187471">
    <property type="component" value="Unassembled WGS sequence"/>
</dbReference>
<dbReference type="PANTHER" id="PTHR11439">
    <property type="entry name" value="GAG-POL-RELATED RETROTRANSPOSON"/>
    <property type="match status" value="1"/>
</dbReference>
<dbReference type="EMBL" id="JAVXUO010001183">
    <property type="protein sequence ID" value="KAK2985225.1"/>
    <property type="molecule type" value="Genomic_DNA"/>
</dbReference>
<evidence type="ECO:0000256" key="1">
    <source>
        <dbReference type="PROSITE-ProRule" id="PRU00047"/>
    </source>
</evidence>
<feature type="domain" description="CCHC-type" evidence="2">
    <location>
        <begin position="72"/>
        <end position="87"/>
    </location>
</feature>
<reference evidence="3" key="1">
    <citation type="submission" date="2022-12" db="EMBL/GenBank/DDBJ databases">
        <title>Draft genome assemblies for two species of Escallonia (Escalloniales).</title>
        <authorList>
            <person name="Chanderbali A."/>
            <person name="Dervinis C."/>
            <person name="Anghel I."/>
            <person name="Soltis D."/>
            <person name="Soltis P."/>
            <person name="Zapata F."/>
        </authorList>
    </citation>
    <scope>NUCLEOTIDE SEQUENCE</scope>
    <source>
        <strain evidence="3">UCBG92.1500</strain>
        <tissue evidence="3">Leaf</tissue>
    </source>
</reference>
<dbReference type="GO" id="GO:0008270">
    <property type="term" value="F:zinc ion binding"/>
    <property type="evidence" value="ECO:0007669"/>
    <property type="project" value="UniProtKB-KW"/>
</dbReference>
<dbReference type="InterPro" id="IPR001878">
    <property type="entry name" value="Znf_CCHC"/>
</dbReference>
<dbReference type="PROSITE" id="PS50158">
    <property type="entry name" value="ZF_CCHC"/>
    <property type="match status" value="1"/>
</dbReference>
<accession>A0AA88SAB9</accession>
<name>A0AA88SAB9_9ASTE</name>
<dbReference type="AlphaFoldDB" id="A0AA88SAB9"/>
<keyword evidence="4" id="KW-1185">Reference proteome</keyword>
<dbReference type="Pfam" id="PF13976">
    <property type="entry name" value="gag_pre-integrs"/>
    <property type="match status" value="1"/>
</dbReference>
<gene>
    <name evidence="3" type="ORF">RJ640_009328</name>
</gene>
<keyword evidence="1" id="KW-0479">Metal-binding</keyword>
<comment type="caution">
    <text evidence="3">The sequence shown here is derived from an EMBL/GenBank/DDBJ whole genome shotgun (WGS) entry which is preliminary data.</text>
</comment>
<dbReference type="InterPro" id="IPR057670">
    <property type="entry name" value="SH3_retrovirus"/>
</dbReference>
<dbReference type="PANTHER" id="PTHR11439:SF497">
    <property type="entry name" value="CYSTEINE-RICH RLK (RECEPTOR-LIKE PROTEIN KINASE) 8"/>
    <property type="match status" value="1"/>
</dbReference>
<keyword evidence="1" id="KW-0863">Zinc-finger</keyword>